<name>A0A1D2MST4_ORCCI</name>
<evidence type="ECO:0000313" key="3">
    <source>
        <dbReference type="Proteomes" id="UP000094527"/>
    </source>
</evidence>
<protein>
    <submittedName>
        <fullName evidence="2">Uncharacterized protein</fullName>
    </submittedName>
</protein>
<reference evidence="2 3" key="1">
    <citation type="journal article" date="2016" name="Genome Biol. Evol.">
        <title>Gene Family Evolution Reflects Adaptation to Soil Environmental Stressors in the Genome of the Collembolan Orchesella cincta.</title>
        <authorList>
            <person name="Faddeeva-Vakhrusheva A."/>
            <person name="Derks M.F."/>
            <person name="Anvar S.Y."/>
            <person name="Agamennone V."/>
            <person name="Suring W."/>
            <person name="Smit S."/>
            <person name="van Straalen N.M."/>
            <person name="Roelofs D."/>
        </authorList>
    </citation>
    <scope>NUCLEOTIDE SEQUENCE [LARGE SCALE GENOMIC DNA]</scope>
    <source>
        <tissue evidence="2">Mixed pool</tissue>
    </source>
</reference>
<evidence type="ECO:0000313" key="2">
    <source>
        <dbReference type="EMBL" id="ODM95844.1"/>
    </source>
</evidence>
<comment type="caution">
    <text evidence="2">The sequence shown here is derived from an EMBL/GenBank/DDBJ whole genome shotgun (WGS) entry which is preliminary data.</text>
</comment>
<keyword evidence="1" id="KW-1133">Transmembrane helix</keyword>
<sequence>MTLIFWIWVVKSTSVCVILSVWTAGTVGIFVEEEGLDGVVIVDYGPIPCRPVGTHFAISLIGRKTLKILGLE</sequence>
<evidence type="ECO:0000256" key="1">
    <source>
        <dbReference type="SAM" id="Phobius"/>
    </source>
</evidence>
<keyword evidence="1" id="KW-0812">Transmembrane</keyword>
<gene>
    <name evidence="2" type="ORF">Ocin01_10845</name>
</gene>
<dbReference type="Proteomes" id="UP000094527">
    <property type="component" value="Unassembled WGS sequence"/>
</dbReference>
<keyword evidence="1" id="KW-0472">Membrane</keyword>
<dbReference type="EMBL" id="LJIJ01000614">
    <property type="protein sequence ID" value="ODM95844.1"/>
    <property type="molecule type" value="Genomic_DNA"/>
</dbReference>
<keyword evidence="3" id="KW-1185">Reference proteome</keyword>
<feature type="transmembrane region" description="Helical" evidence="1">
    <location>
        <begin position="6"/>
        <end position="31"/>
    </location>
</feature>
<accession>A0A1D2MST4</accession>
<organism evidence="2 3">
    <name type="scientific">Orchesella cincta</name>
    <name type="common">Springtail</name>
    <name type="synonym">Podura cincta</name>
    <dbReference type="NCBI Taxonomy" id="48709"/>
    <lineage>
        <taxon>Eukaryota</taxon>
        <taxon>Metazoa</taxon>
        <taxon>Ecdysozoa</taxon>
        <taxon>Arthropoda</taxon>
        <taxon>Hexapoda</taxon>
        <taxon>Collembola</taxon>
        <taxon>Entomobryomorpha</taxon>
        <taxon>Entomobryoidea</taxon>
        <taxon>Orchesellidae</taxon>
        <taxon>Orchesellinae</taxon>
        <taxon>Orchesella</taxon>
    </lineage>
</organism>
<dbReference type="AlphaFoldDB" id="A0A1D2MST4"/>
<proteinExistence type="predicted"/>